<reference evidence="5" key="2">
    <citation type="submission" date="2021-09" db="EMBL/GenBank/DDBJ databases">
        <authorList>
            <person name="Gilroy R."/>
        </authorList>
    </citation>
    <scope>NUCLEOTIDE SEQUENCE</scope>
    <source>
        <strain evidence="5">ChiGjej6B6-11269</strain>
    </source>
</reference>
<evidence type="ECO:0000259" key="4">
    <source>
        <dbReference type="PROSITE" id="PS01124"/>
    </source>
</evidence>
<comment type="caution">
    <text evidence="5">The sequence shown here is derived from an EMBL/GenBank/DDBJ whole genome shotgun (WGS) entry which is preliminary data.</text>
</comment>
<proteinExistence type="predicted"/>
<dbReference type="PROSITE" id="PS01124">
    <property type="entry name" value="HTH_ARAC_FAMILY_2"/>
    <property type="match status" value="1"/>
</dbReference>
<dbReference type="InterPro" id="IPR050204">
    <property type="entry name" value="AraC_XylS_family_regulators"/>
</dbReference>
<evidence type="ECO:0000313" key="5">
    <source>
        <dbReference type="EMBL" id="HJF66659.1"/>
    </source>
</evidence>
<dbReference type="InterPro" id="IPR018060">
    <property type="entry name" value="HTH_AraC"/>
</dbReference>
<feature type="domain" description="HTH araC/xylS-type" evidence="4">
    <location>
        <begin position="220"/>
        <end position="318"/>
    </location>
</feature>
<dbReference type="EMBL" id="DYWI01000210">
    <property type="protein sequence ID" value="HJF66659.1"/>
    <property type="molecule type" value="Genomic_DNA"/>
</dbReference>
<name>A0A9D3A1R4_9ACTN</name>
<dbReference type="Gene3D" id="1.10.10.60">
    <property type="entry name" value="Homeodomain-like"/>
    <property type="match status" value="1"/>
</dbReference>
<dbReference type="Proteomes" id="UP000786989">
    <property type="component" value="Unassembled WGS sequence"/>
</dbReference>
<evidence type="ECO:0000256" key="3">
    <source>
        <dbReference type="ARBA" id="ARBA00023163"/>
    </source>
</evidence>
<evidence type="ECO:0000256" key="1">
    <source>
        <dbReference type="ARBA" id="ARBA00023015"/>
    </source>
</evidence>
<dbReference type="Pfam" id="PF12833">
    <property type="entry name" value="HTH_18"/>
    <property type="match status" value="1"/>
</dbReference>
<dbReference type="PANTHER" id="PTHR46796">
    <property type="entry name" value="HTH-TYPE TRANSCRIPTIONAL ACTIVATOR RHAS-RELATED"/>
    <property type="match status" value="1"/>
</dbReference>
<dbReference type="PANTHER" id="PTHR46796:SF6">
    <property type="entry name" value="ARAC SUBFAMILY"/>
    <property type="match status" value="1"/>
</dbReference>
<keyword evidence="3" id="KW-0804">Transcription</keyword>
<keyword evidence="1" id="KW-0805">Transcription regulation</keyword>
<dbReference type="InterPro" id="IPR009057">
    <property type="entry name" value="Homeodomain-like_sf"/>
</dbReference>
<sequence length="322" mass="35582">MKGGIGSIRSLYEPQVEQLGVRLEQRGEALWGRADNCIARSQVWVRPLGDAGVITSHSMLVKTDTPFVEQSLPGLCIGALSADSLMLCPIARPHGVDPTCNVAVFGQQEGLTDCWLKAGSKQNATSIMLLPRWFDRFDAEIRKAGRALMEEPGESCANEHAASIVACIRRISPLYGTGTADERELAPRIMRATLEAIEWREERNRAERAAGCHEQASLVRATMRMVELNLGGVLSLDAIARDLFTSRSRLCQAFKQETGESLGSYVRRRRMEQASSLLTIRQLSTTEVARAVGYTRLASFDVAFERTFGSSPTAWRKEHGRV</sequence>
<dbReference type="GO" id="GO:0043565">
    <property type="term" value="F:sequence-specific DNA binding"/>
    <property type="evidence" value="ECO:0007669"/>
    <property type="project" value="InterPro"/>
</dbReference>
<protein>
    <submittedName>
        <fullName evidence="5">AraC family transcriptional regulator</fullName>
    </submittedName>
</protein>
<keyword evidence="2" id="KW-0238">DNA-binding</keyword>
<gene>
    <name evidence="5" type="ORF">K8U77_11195</name>
</gene>
<accession>A0A9D3A1R4</accession>
<reference evidence="5" key="1">
    <citation type="journal article" date="2021" name="PeerJ">
        <title>Extensive microbial diversity within the chicken gut microbiome revealed by metagenomics and culture.</title>
        <authorList>
            <person name="Gilroy R."/>
            <person name="Ravi A."/>
            <person name="Getino M."/>
            <person name="Pursley I."/>
            <person name="Horton D.L."/>
            <person name="Alikhan N.F."/>
            <person name="Baker D."/>
            <person name="Gharbi K."/>
            <person name="Hall N."/>
            <person name="Watson M."/>
            <person name="Adriaenssens E.M."/>
            <person name="Foster-Nyarko E."/>
            <person name="Jarju S."/>
            <person name="Secka A."/>
            <person name="Antonio M."/>
            <person name="Oren A."/>
            <person name="Chaudhuri R.R."/>
            <person name="La Ragione R."/>
            <person name="Hildebrand F."/>
            <person name="Pallen M.J."/>
        </authorList>
    </citation>
    <scope>NUCLEOTIDE SEQUENCE</scope>
    <source>
        <strain evidence="5">ChiGjej6B6-11269</strain>
    </source>
</reference>
<evidence type="ECO:0000256" key="2">
    <source>
        <dbReference type="ARBA" id="ARBA00023125"/>
    </source>
</evidence>
<dbReference type="GO" id="GO:0003700">
    <property type="term" value="F:DNA-binding transcription factor activity"/>
    <property type="evidence" value="ECO:0007669"/>
    <property type="project" value="InterPro"/>
</dbReference>
<dbReference type="SMART" id="SM00342">
    <property type="entry name" value="HTH_ARAC"/>
    <property type="match status" value="1"/>
</dbReference>
<dbReference type="AlphaFoldDB" id="A0A9D3A1R4"/>
<dbReference type="SUPFAM" id="SSF46689">
    <property type="entry name" value="Homeodomain-like"/>
    <property type="match status" value="1"/>
</dbReference>
<organism evidence="5 6">
    <name type="scientific">Slackia equolifaciens</name>
    <dbReference type="NCBI Taxonomy" id="498718"/>
    <lineage>
        <taxon>Bacteria</taxon>
        <taxon>Bacillati</taxon>
        <taxon>Actinomycetota</taxon>
        <taxon>Coriobacteriia</taxon>
        <taxon>Eggerthellales</taxon>
        <taxon>Eggerthellaceae</taxon>
        <taxon>Slackia</taxon>
    </lineage>
</organism>
<evidence type="ECO:0000313" key="6">
    <source>
        <dbReference type="Proteomes" id="UP000786989"/>
    </source>
</evidence>